<dbReference type="KEGG" id="tasa:A1Q1_03081"/>
<dbReference type="RefSeq" id="XP_014183646.1">
    <property type="nucleotide sequence ID" value="XM_014328171.1"/>
</dbReference>
<dbReference type="AlphaFoldDB" id="J6FBY8"/>
<proteinExistence type="predicted"/>
<dbReference type="GeneID" id="25986594"/>
<reference evidence="1 2" key="1">
    <citation type="journal article" date="2012" name="Eukaryot. Cell">
        <title>Draft genome sequence of CBS 2479, the standard type strain of Trichosporon asahii.</title>
        <authorList>
            <person name="Yang R.Y."/>
            <person name="Li H.T."/>
            <person name="Zhu H."/>
            <person name="Zhou G.P."/>
            <person name="Wang M."/>
            <person name="Wang L."/>
        </authorList>
    </citation>
    <scope>NUCLEOTIDE SEQUENCE [LARGE SCALE GENOMIC DNA]</scope>
    <source>
        <strain evidence="2">ATCC 90039 / CBS 2479 / JCM 2466 / KCTC 7840 / NCYC 2677 / UAMH 7654</strain>
    </source>
</reference>
<evidence type="ECO:0000313" key="2">
    <source>
        <dbReference type="Proteomes" id="UP000002748"/>
    </source>
</evidence>
<comment type="caution">
    <text evidence="1">The sequence shown here is derived from an EMBL/GenBank/DDBJ whole genome shotgun (WGS) entry which is preliminary data.</text>
</comment>
<sequence>MDWVLKRLDEFITMTFRDYAYFRTADVKSSQVHGIRRVITLAGEPGPFPHRLSYRRPFRLKLIDCQPPTAVLSSESFKWLQYLYQGKIPAEWHSQFPPMSCSVKTLINDPRWSCCEARALFVNFHQCDVEVHAWSWEAGANDCLSLKGINGLTVLFLTVSAFSSASSDHFKYRMLACLSCGSIIIEDLAQHRVRLHHLALMMIGICKELEASVVNWDNHSFEILCRHLVAFQRLGAGPFAGLGSRIGRVLFKKDRVASQGMLREPTTDEDFRKLRLYAMLEGCEAAFSVIAFIDKVDQRISPTPRSNQPAPTDFDVVASLTKSITEVLLAGFKNATAKTLRQAVKQRFQQRLSRFSYCDAISIEQDLNNMKRLHMRELASYDGVVDSEVFFRYFAQAAIITFSAAEMNSHFRAVLDWFGELDVEAMKQSSAFGYSVWVPGLADAFSVLGVLSLPYLASLPTRLLKFPLTDEERDLMKQHELYLRVAAAIAARQRPWYASVVHHALDYRSPRLLAISDANPLNLKNARFPSVQLSATTRIIHQVPQFPKAATLALVTIPLLALGLWSFYPSGAASSAA</sequence>
<evidence type="ECO:0000313" key="1">
    <source>
        <dbReference type="EMBL" id="EJT52627.1"/>
    </source>
</evidence>
<organism evidence="1 2">
    <name type="scientific">Trichosporon asahii var. asahii (strain ATCC 90039 / CBS 2479 / JCM 2466 / KCTC 7840 / NBRC 103889/ NCYC 2677 / UAMH 7654)</name>
    <name type="common">Yeast</name>
    <dbReference type="NCBI Taxonomy" id="1186058"/>
    <lineage>
        <taxon>Eukaryota</taxon>
        <taxon>Fungi</taxon>
        <taxon>Dikarya</taxon>
        <taxon>Basidiomycota</taxon>
        <taxon>Agaricomycotina</taxon>
        <taxon>Tremellomycetes</taxon>
        <taxon>Trichosporonales</taxon>
        <taxon>Trichosporonaceae</taxon>
        <taxon>Trichosporon</taxon>
    </lineage>
</organism>
<name>J6FBY8_TRIAS</name>
<dbReference type="EMBL" id="ALBS01000021">
    <property type="protein sequence ID" value="EJT52627.1"/>
    <property type="molecule type" value="Genomic_DNA"/>
</dbReference>
<protein>
    <submittedName>
        <fullName evidence="1">Uncharacterized protein</fullName>
    </submittedName>
</protein>
<dbReference type="Proteomes" id="UP000002748">
    <property type="component" value="Unassembled WGS sequence"/>
</dbReference>
<accession>J6FBY8</accession>
<dbReference type="VEuPathDB" id="FungiDB:A1Q1_03081"/>
<dbReference type="HOGENOM" id="CLU_472661_0_0_1"/>
<gene>
    <name evidence="1" type="ORF">A1Q1_03081</name>
</gene>